<name>A0ABX8THC6_9CAUL</name>
<proteinExistence type="inferred from homology"/>
<sequence>MLDEVLVTGSRIRRDPTTSPTPLITISQEQLLSTGQTSVINYLANIPALSSSQIPSDTTGSGLNDGGLSFANLRALGSNRTLTLVNGRRHVGSSAGSLAVDVDTIPRLLIKNIEIVTGGASSVYGADAVSGVVNFITRDDFEGLEIDANYGQINSGGQTNQRISALAGKNFFNDRLNVYVHGEYENIEEVKPLDLRWMRRAPTLVAVDADPTNAANGPVYDGVTDTQLFTGLSRIDRPRWGVTVLANGQGGSPLSNPLIPNSPCTTYNSTNCYGVNPGKTFWYDGESARQANFGQRIGNVGVNRPLNIGGDGENPALFSTESAQPRSESSRFQTGAKFAITSNISAYAEAKYIKENTFDVSQPSFFDINLIDSYDANETNTIVSASQFDLRWSDNAFLPQNVKDAIRTNMVQNYSAPTRDAPGVPTTTTLRQWARHQMFGPQRSQDNTRELQRYVAGVRGTFDQVAFAKNVDFDIGYTYGKVDNVNIEAGLDILRFNLAADSVVDTAGVVSGRAGQIVCRVQLLQAQGVADIIDNAITGEDLRNTPYGQKSINDCKPLNVFGLGNQSQEALDYIAASVSVRELNEQHQGLATVSGQFWDFWGAGPIGASLGYEYRREYTEGLGRDRDTAGRLLFLNESPDFPGAHYTSNEVFGELSIPLIKDSFLGEYAELSGSYRYADYSTVGSLDVYGVNLVYRPVCDITFKASYNTSARVPDLDENFSPLGQTFINLVDPCATAVINGPFSATYTAENKANRIANCTALAAAKGLSYDFASATATPEDDYTPDYSGGGTAGVMGGNPFLKPEESNSFTFSVVYQPRFIPRLTIALDYFQIEIEQVISAVSAQTAANNCVNGSGLNNAACDTIFRKFDPATNPQTVQERSQAFKIGAPLGDPLGGFVQGSINYAALKTSGLDFDARYRFDFDEMLGRNWGRLDYSIGGTWLIDQQEYLDSTNAANYTEWAGNLRAGGSYPRVRFSSSLTYTPNTTWSINWTADWQSAQNIIRPRDFINNADSRPQDYIATTNFARHDFTVLWNVRPDLTVRAGVVNAFDAEQNPWLGTTLYSNFDPYGRRFFLGVNFRPW</sequence>
<dbReference type="RefSeq" id="WP_219373672.1">
    <property type="nucleotide sequence ID" value="NZ_CP080034.1"/>
</dbReference>
<dbReference type="Pfam" id="PF07715">
    <property type="entry name" value="Plug"/>
    <property type="match status" value="1"/>
</dbReference>
<feature type="domain" description="TonB-dependent receptor plug" evidence="3">
    <location>
        <begin position="18"/>
        <end position="132"/>
    </location>
</feature>
<feature type="domain" description="TonB-dependent receptor-like beta-barrel" evidence="2">
    <location>
        <begin position="575"/>
        <end position="1048"/>
    </location>
</feature>
<evidence type="ECO:0000313" key="5">
    <source>
        <dbReference type="Proteomes" id="UP000824334"/>
    </source>
</evidence>
<gene>
    <name evidence="4" type="ORF">KWG56_01010</name>
</gene>
<dbReference type="PANTHER" id="PTHR47234">
    <property type="match status" value="1"/>
</dbReference>
<keyword evidence="1" id="KW-0798">TonB box</keyword>
<dbReference type="InterPro" id="IPR012910">
    <property type="entry name" value="Plug_dom"/>
</dbReference>
<evidence type="ECO:0000259" key="2">
    <source>
        <dbReference type="Pfam" id="PF00593"/>
    </source>
</evidence>
<keyword evidence="1" id="KW-0472">Membrane</keyword>
<accession>A0ABX8THC6</accession>
<dbReference type="EMBL" id="CP080034">
    <property type="protein sequence ID" value="QYC10636.1"/>
    <property type="molecule type" value="Genomic_DNA"/>
</dbReference>
<comment type="similarity">
    <text evidence="1">Belongs to the TonB-dependent receptor family.</text>
</comment>
<evidence type="ECO:0000256" key="1">
    <source>
        <dbReference type="RuleBase" id="RU003357"/>
    </source>
</evidence>
<protein>
    <submittedName>
        <fullName evidence="4">TonB-dependent receptor</fullName>
    </submittedName>
</protein>
<dbReference type="Proteomes" id="UP000824334">
    <property type="component" value="Chromosome"/>
</dbReference>
<dbReference type="InterPro" id="IPR000531">
    <property type="entry name" value="Beta-barrel_TonB"/>
</dbReference>
<organism evidence="4 5">
    <name type="scientific">Brevundimonas nasdae</name>
    <dbReference type="NCBI Taxonomy" id="172043"/>
    <lineage>
        <taxon>Bacteria</taxon>
        <taxon>Pseudomonadati</taxon>
        <taxon>Pseudomonadota</taxon>
        <taxon>Alphaproteobacteria</taxon>
        <taxon>Caulobacterales</taxon>
        <taxon>Caulobacteraceae</taxon>
        <taxon>Brevundimonas</taxon>
    </lineage>
</organism>
<evidence type="ECO:0000313" key="4">
    <source>
        <dbReference type="EMBL" id="QYC10636.1"/>
    </source>
</evidence>
<evidence type="ECO:0000259" key="3">
    <source>
        <dbReference type="Pfam" id="PF07715"/>
    </source>
</evidence>
<reference evidence="4 5" key="1">
    <citation type="submission" date="2021-07" db="EMBL/GenBank/DDBJ databases">
        <title>Isolation and characterization of bacteria from a gold mining with a capacity of golden bioaccumulation.</title>
        <authorList>
            <person name="Yang X.J."/>
        </authorList>
    </citation>
    <scope>NUCLEOTIDE SEQUENCE [LARGE SCALE GENOMIC DNA]</scope>
    <source>
        <strain evidence="4 5">Au29</strain>
    </source>
</reference>
<dbReference type="GeneID" id="94373825"/>
<comment type="subcellular location">
    <subcellularLocation>
        <location evidence="1">Cell outer membrane</location>
    </subcellularLocation>
</comment>
<dbReference type="Pfam" id="PF00593">
    <property type="entry name" value="TonB_dep_Rec_b-barrel"/>
    <property type="match status" value="1"/>
</dbReference>
<keyword evidence="4" id="KW-0675">Receptor</keyword>
<keyword evidence="5" id="KW-1185">Reference proteome</keyword>
<dbReference type="PANTHER" id="PTHR47234:SF2">
    <property type="entry name" value="TONB-DEPENDENT RECEPTOR"/>
    <property type="match status" value="1"/>
</dbReference>